<organism evidence="6 7">
    <name type="scientific">Stecheria intestinalis</name>
    <dbReference type="NCBI Taxonomy" id="2606630"/>
    <lineage>
        <taxon>Bacteria</taxon>
        <taxon>Bacillati</taxon>
        <taxon>Bacillota</taxon>
        <taxon>Erysipelotrichia</taxon>
        <taxon>Erysipelotrichales</taxon>
        <taxon>Erysipelotrichaceae</taxon>
        <taxon>Stecheria</taxon>
    </lineage>
</organism>
<gene>
    <name evidence="6" type="ORF">FYJ51_03050</name>
</gene>
<feature type="domain" description="HNH nuclease" evidence="5">
    <location>
        <begin position="51"/>
        <end position="105"/>
    </location>
</feature>
<keyword evidence="7" id="KW-1185">Reference proteome</keyword>
<name>A0A7X2NRS0_9FIRM</name>
<proteinExistence type="inferred from homology"/>
<comment type="caution">
    <text evidence="6">The sequence shown here is derived from an EMBL/GenBank/DDBJ whole genome shotgun (WGS) entry which is preliminary data.</text>
</comment>
<dbReference type="Pfam" id="PF01844">
    <property type="entry name" value="HNH"/>
    <property type="match status" value="1"/>
</dbReference>
<evidence type="ECO:0000256" key="2">
    <source>
        <dbReference type="ARBA" id="ARBA00022801"/>
    </source>
</evidence>
<accession>A0A7X2NRS0</accession>
<evidence type="ECO:0000256" key="3">
    <source>
        <dbReference type="ARBA" id="ARBA00038412"/>
    </source>
</evidence>
<evidence type="ECO:0000256" key="4">
    <source>
        <dbReference type="ARBA" id="ARBA00040194"/>
    </source>
</evidence>
<reference evidence="6 7" key="1">
    <citation type="submission" date="2019-08" db="EMBL/GenBank/DDBJ databases">
        <title>In-depth cultivation of the pig gut microbiome towards novel bacterial diversity and tailored functional studies.</title>
        <authorList>
            <person name="Wylensek D."/>
            <person name="Hitch T.C.A."/>
            <person name="Clavel T."/>
        </authorList>
    </citation>
    <scope>NUCLEOTIDE SEQUENCE [LARGE SCALE GENOMIC DNA]</scope>
    <source>
        <strain evidence="6 7">Oil+RF-744-GAM-WT-6</strain>
    </source>
</reference>
<evidence type="ECO:0000259" key="5">
    <source>
        <dbReference type="SMART" id="SM00507"/>
    </source>
</evidence>
<dbReference type="PANTHER" id="PTHR41286:SF1">
    <property type="entry name" value="HNH NUCLEASE YAJD-RELATED"/>
    <property type="match status" value="1"/>
</dbReference>
<comment type="similarity">
    <text evidence="3">Belongs to the HNH nuclease family.</text>
</comment>
<evidence type="ECO:0000313" key="7">
    <source>
        <dbReference type="Proteomes" id="UP000461880"/>
    </source>
</evidence>
<dbReference type="GO" id="GO:0008270">
    <property type="term" value="F:zinc ion binding"/>
    <property type="evidence" value="ECO:0007669"/>
    <property type="project" value="InterPro"/>
</dbReference>
<keyword evidence="1" id="KW-0540">Nuclease</keyword>
<dbReference type="GO" id="GO:0016787">
    <property type="term" value="F:hydrolase activity"/>
    <property type="evidence" value="ECO:0007669"/>
    <property type="project" value="UniProtKB-KW"/>
</dbReference>
<dbReference type="PANTHER" id="PTHR41286">
    <property type="entry name" value="HNH NUCLEASE YAJD-RELATED"/>
    <property type="match status" value="1"/>
</dbReference>
<protein>
    <recommendedName>
        <fullName evidence="4">Putative HNH nuclease YajD</fullName>
    </recommendedName>
</protein>
<dbReference type="Gene3D" id="1.10.30.50">
    <property type="match status" value="1"/>
</dbReference>
<dbReference type="AlphaFoldDB" id="A0A7X2NRS0"/>
<keyword evidence="6" id="KW-0255">Endonuclease</keyword>
<dbReference type="InterPro" id="IPR003615">
    <property type="entry name" value="HNH_nuc"/>
</dbReference>
<sequence>MPYKPKVPCRHPCCPNLVPAGQKYCEEHKALHPEESRSAATKGYGARWRLESKKFLALHPLCEECLKEGKATPATVVDHIVPHQGDPKLFWDRSNWQALYKRCHDKKTRRDDSHPVYHY</sequence>
<dbReference type="CDD" id="cd00085">
    <property type="entry name" value="HNHc"/>
    <property type="match status" value="1"/>
</dbReference>
<evidence type="ECO:0000256" key="1">
    <source>
        <dbReference type="ARBA" id="ARBA00022722"/>
    </source>
</evidence>
<dbReference type="Proteomes" id="UP000461880">
    <property type="component" value="Unassembled WGS sequence"/>
</dbReference>
<keyword evidence="2" id="KW-0378">Hydrolase</keyword>
<dbReference type="GO" id="GO:0003676">
    <property type="term" value="F:nucleic acid binding"/>
    <property type="evidence" value="ECO:0007669"/>
    <property type="project" value="InterPro"/>
</dbReference>
<dbReference type="EMBL" id="VUMN01000004">
    <property type="protein sequence ID" value="MSS57878.1"/>
    <property type="molecule type" value="Genomic_DNA"/>
</dbReference>
<evidence type="ECO:0000313" key="6">
    <source>
        <dbReference type="EMBL" id="MSS57878.1"/>
    </source>
</evidence>
<dbReference type="SMART" id="SM00507">
    <property type="entry name" value="HNHc"/>
    <property type="match status" value="1"/>
</dbReference>
<dbReference type="RefSeq" id="WP_105304562.1">
    <property type="nucleotide sequence ID" value="NZ_JAQXPC010000007.1"/>
</dbReference>
<dbReference type="GO" id="GO:0004519">
    <property type="term" value="F:endonuclease activity"/>
    <property type="evidence" value="ECO:0007669"/>
    <property type="project" value="UniProtKB-KW"/>
</dbReference>
<dbReference type="GO" id="GO:0005829">
    <property type="term" value="C:cytosol"/>
    <property type="evidence" value="ECO:0007669"/>
    <property type="project" value="TreeGrafter"/>
</dbReference>
<dbReference type="InterPro" id="IPR002711">
    <property type="entry name" value="HNH"/>
</dbReference>